<dbReference type="HOGENOM" id="CLU_1129281_0_0_1"/>
<gene>
    <name evidence="2" type="ORF">TRIATDRAFT_78762</name>
</gene>
<organism evidence="2 3">
    <name type="scientific">Hypocrea atroviridis (strain ATCC 20476 / IMI 206040)</name>
    <name type="common">Trichoderma atroviride</name>
    <dbReference type="NCBI Taxonomy" id="452589"/>
    <lineage>
        <taxon>Eukaryota</taxon>
        <taxon>Fungi</taxon>
        <taxon>Dikarya</taxon>
        <taxon>Ascomycota</taxon>
        <taxon>Pezizomycotina</taxon>
        <taxon>Sordariomycetes</taxon>
        <taxon>Hypocreomycetidae</taxon>
        <taxon>Hypocreales</taxon>
        <taxon>Hypocreaceae</taxon>
        <taxon>Trichoderma</taxon>
    </lineage>
</organism>
<protein>
    <submittedName>
        <fullName evidence="2">Uncharacterized protein</fullName>
    </submittedName>
</protein>
<reference evidence="2 3" key="1">
    <citation type="journal article" date="2011" name="Genome Biol.">
        <title>Comparative genome sequence analysis underscores mycoparasitism as the ancestral life style of Trichoderma.</title>
        <authorList>
            <person name="Kubicek C.P."/>
            <person name="Herrera-Estrella A."/>
            <person name="Seidl-Seiboth V."/>
            <person name="Martinez D.A."/>
            <person name="Druzhinina I.S."/>
            <person name="Thon M."/>
            <person name="Zeilinger S."/>
            <person name="Casas-Flores S."/>
            <person name="Horwitz B.A."/>
            <person name="Mukherjee P.K."/>
            <person name="Mukherjee M."/>
            <person name="Kredics L."/>
            <person name="Alcaraz L.D."/>
            <person name="Aerts A."/>
            <person name="Antal Z."/>
            <person name="Atanasova L."/>
            <person name="Cervantes-Badillo M.G."/>
            <person name="Challacombe J."/>
            <person name="Chertkov O."/>
            <person name="McCluskey K."/>
            <person name="Coulpier F."/>
            <person name="Deshpande N."/>
            <person name="von Doehren H."/>
            <person name="Ebbole D.J."/>
            <person name="Esquivel-Naranjo E.U."/>
            <person name="Fekete E."/>
            <person name="Flipphi M."/>
            <person name="Glaser F."/>
            <person name="Gomez-Rodriguez E.Y."/>
            <person name="Gruber S."/>
            <person name="Han C."/>
            <person name="Henrissat B."/>
            <person name="Hermosa R."/>
            <person name="Hernandez-Onate M."/>
            <person name="Karaffa L."/>
            <person name="Kosti I."/>
            <person name="Le Crom S."/>
            <person name="Lindquist E."/>
            <person name="Lucas S."/>
            <person name="Luebeck M."/>
            <person name="Luebeck P.S."/>
            <person name="Margeot A."/>
            <person name="Metz B."/>
            <person name="Misra M."/>
            <person name="Nevalainen H."/>
            <person name="Omann M."/>
            <person name="Packer N."/>
            <person name="Perrone G."/>
            <person name="Uresti-Rivera E.E."/>
            <person name="Salamov A."/>
            <person name="Schmoll M."/>
            <person name="Seiboth B."/>
            <person name="Shapiro H."/>
            <person name="Sukno S."/>
            <person name="Tamayo-Ramos J.A."/>
            <person name="Tisch D."/>
            <person name="Wiest A."/>
            <person name="Wilkinson H.H."/>
            <person name="Zhang M."/>
            <person name="Coutinho P.M."/>
            <person name="Kenerley C.M."/>
            <person name="Monte E."/>
            <person name="Baker S.E."/>
            <person name="Grigoriev I.V."/>
        </authorList>
    </citation>
    <scope>NUCLEOTIDE SEQUENCE [LARGE SCALE GENOMIC DNA]</scope>
    <source>
        <strain evidence="3">ATCC 20476 / IMI 206040</strain>
    </source>
</reference>
<name>G9P3J4_HYPAI</name>
<sequence length="247" mass="27371">MANTPLPPISALKALEPRPDGHWAVYEQEGDATTLSYVMNNGTEAITYTLHQCKTEEDIRKHCAGFVYEYTDDLDAGYGAQRGGELLPEFGNTREVASQIYETQPRILPGHYSTSQNQQSFQEQFLFNAQTTMISPPESHTQANAQFEETTMTQQSQLYQEEQGYVTSEDQAPLLGGFAPGAAEWSLGSGSFPAAAENNPTSMPNIEVRMSQDMSIFMDSWEQNWANVNPNDTQGADGDWDSLLPHA</sequence>
<evidence type="ECO:0000313" key="3">
    <source>
        <dbReference type="Proteomes" id="UP000005426"/>
    </source>
</evidence>
<dbReference type="GeneID" id="25785394"/>
<keyword evidence="3" id="KW-1185">Reference proteome</keyword>
<dbReference type="RefSeq" id="XP_013941209.1">
    <property type="nucleotide sequence ID" value="XM_014085734.1"/>
</dbReference>
<dbReference type="OrthoDB" id="5049336at2759"/>
<feature type="region of interest" description="Disordered" evidence="1">
    <location>
        <begin position="227"/>
        <end position="247"/>
    </location>
</feature>
<accession>G9P3J4</accession>
<dbReference type="eggNOG" id="ENOG502S4ZK">
    <property type="taxonomic scope" value="Eukaryota"/>
</dbReference>
<proteinExistence type="predicted"/>
<dbReference type="AlphaFoldDB" id="G9P3J4"/>
<dbReference type="Proteomes" id="UP000005426">
    <property type="component" value="Unassembled WGS sequence"/>
</dbReference>
<evidence type="ECO:0000256" key="1">
    <source>
        <dbReference type="SAM" id="MobiDB-lite"/>
    </source>
</evidence>
<comment type="caution">
    <text evidence="2">The sequence shown here is derived from an EMBL/GenBank/DDBJ whole genome shotgun (WGS) entry which is preliminary data.</text>
</comment>
<dbReference type="KEGG" id="tatv:25785394"/>
<dbReference type="OMA" id="WEQNWAN"/>
<dbReference type="STRING" id="452589.G9P3J4"/>
<evidence type="ECO:0000313" key="2">
    <source>
        <dbReference type="EMBL" id="EHK42952.1"/>
    </source>
</evidence>
<dbReference type="EMBL" id="ABDG02000026">
    <property type="protein sequence ID" value="EHK42952.1"/>
    <property type="molecule type" value="Genomic_DNA"/>
</dbReference>